<dbReference type="GO" id="GO:0051539">
    <property type="term" value="F:4 iron, 4 sulfur cluster binding"/>
    <property type="evidence" value="ECO:0007669"/>
    <property type="project" value="UniProtKB-KW"/>
</dbReference>
<proteinExistence type="predicted"/>
<keyword evidence="6" id="KW-0378">Hydrolase</keyword>
<comment type="caution">
    <text evidence="6">The sequence shown here is derived from an EMBL/GenBank/DDBJ whole genome shotgun (WGS) entry which is preliminary data.</text>
</comment>
<dbReference type="PANTHER" id="PTHR10359">
    <property type="entry name" value="A/G-SPECIFIC ADENINE GLYCOSYLASE/ENDONUCLEASE III"/>
    <property type="match status" value="1"/>
</dbReference>
<dbReference type="GO" id="GO:0046872">
    <property type="term" value="F:metal ion binding"/>
    <property type="evidence" value="ECO:0007669"/>
    <property type="project" value="UniProtKB-KW"/>
</dbReference>
<dbReference type="PATRIC" id="fig|1291052.5.peg.1259"/>
<dbReference type="Pfam" id="PF00730">
    <property type="entry name" value="HhH-GPD"/>
    <property type="match status" value="1"/>
</dbReference>
<dbReference type="Proteomes" id="UP000051679">
    <property type="component" value="Unassembled WGS sequence"/>
</dbReference>
<organism evidence="6 7">
    <name type="scientific">Lacticaseibacillus sharpeae JCM 1186 = DSM 20505</name>
    <dbReference type="NCBI Taxonomy" id="1291052"/>
    <lineage>
        <taxon>Bacteria</taxon>
        <taxon>Bacillati</taxon>
        <taxon>Bacillota</taxon>
        <taxon>Bacilli</taxon>
        <taxon>Lactobacillales</taxon>
        <taxon>Lactobacillaceae</taxon>
        <taxon>Lacticaseibacillus</taxon>
    </lineage>
</organism>
<feature type="domain" description="HhH-GPD" evidence="5">
    <location>
        <begin position="37"/>
        <end position="189"/>
    </location>
</feature>
<keyword evidence="2" id="KW-0479">Metal-binding</keyword>
<dbReference type="AlphaFoldDB" id="A0A0R1ZWR5"/>
<name>A0A0R1ZWR5_9LACO</name>
<accession>A0A0R1ZWR5</accession>
<keyword evidence="3" id="KW-0408">Iron</keyword>
<sequence>MHAIDVNELYHILYTKLGPRHWWPARSTEELLCGMILIQNTNYKNVDRSLANLDAATNFGLAALLALPDGQLQALIRPSGFYKNKARYLRAVLQAYHDHYHELAALPTPSLRKRLRDLPGVGNETADVMLLYVFMRPAFVADSYSRRLFARLGQDAPYPQLQAHIAPTMRLNIAQAQEFHALLDDYGKLGPDVFGLADQYQLKL</sequence>
<evidence type="ECO:0000259" key="5">
    <source>
        <dbReference type="SMART" id="SM00478"/>
    </source>
</evidence>
<dbReference type="SMART" id="SM00478">
    <property type="entry name" value="ENDO3c"/>
    <property type="match status" value="1"/>
</dbReference>
<reference evidence="6 7" key="1">
    <citation type="journal article" date="2015" name="Genome Announc.">
        <title>Expanding the biotechnology potential of lactobacilli through comparative genomics of 213 strains and associated genera.</title>
        <authorList>
            <person name="Sun Z."/>
            <person name="Harris H.M."/>
            <person name="McCann A."/>
            <person name="Guo C."/>
            <person name="Argimon S."/>
            <person name="Zhang W."/>
            <person name="Yang X."/>
            <person name="Jeffery I.B."/>
            <person name="Cooney J.C."/>
            <person name="Kagawa T.F."/>
            <person name="Liu W."/>
            <person name="Song Y."/>
            <person name="Salvetti E."/>
            <person name="Wrobel A."/>
            <person name="Rasinkangas P."/>
            <person name="Parkhill J."/>
            <person name="Rea M.C."/>
            <person name="O'Sullivan O."/>
            <person name="Ritari J."/>
            <person name="Douillard F.P."/>
            <person name="Paul Ross R."/>
            <person name="Yang R."/>
            <person name="Briner A.E."/>
            <person name="Felis G.E."/>
            <person name="de Vos W.M."/>
            <person name="Barrangou R."/>
            <person name="Klaenhammer T.R."/>
            <person name="Caufield P.W."/>
            <person name="Cui Y."/>
            <person name="Zhang H."/>
            <person name="O'Toole P.W."/>
        </authorList>
    </citation>
    <scope>NUCLEOTIDE SEQUENCE [LARGE SCALE GENOMIC DNA]</scope>
    <source>
        <strain evidence="6 7">DSM 20505</strain>
    </source>
</reference>
<keyword evidence="6" id="KW-0540">Nuclease</keyword>
<dbReference type="STRING" id="1291052.FC18_GL001241"/>
<dbReference type="PANTHER" id="PTHR10359:SF19">
    <property type="entry name" value="DNA REPAIR GLYCOSYLASE MJ1434-RELATED"/>
    <property type="match status" value="1"/>
</dbReference>
<evidence type="ECO:0000313" key="6">
    <source>
        <dbReference type="EMBL" id="KRM55523.1"/>
    </source>
</evidence>
<evidence type="ECO:0000256" key="2">
    <source>
        <dbReference type="ARBA" id="ARBA00022723"/>
    </source>
</evidence>
<keyword evidence="4" id="KW-0411">Iron-sulfur</keyword>
<dbReference type="CDD" id="cd00056">
    <property type="entry name" value="ENDO3c"/>
    <property type="match status" value="1"/>
</dbReference>
<dbReference type="OrthoDB" id="9802365at2"/>
<dbReference type="GO" id="GO:0004519">
    <property type="term" value="F:endonuclease activity"/>
    <property type="evidence" value="ECO:0007669"/>
    <property type="project" value="UniProtKB-KW"/>
</dbReference>
<evidence type="ECO:0000256" key="3">
    <source>
        <dbReference type="ARBA" id="ARBA00023004"/>
    </source>
</evidence>
<dbReference type="RefSeq" id="WP_054679725.1">
    <property type="nucleotide sequence ID" value="NZ_AYYO01000019.1"/>
</dbReference>
<gene>
    <name evidence="6" type="ORF">FC18_GL001241</name>
</gene>
<evidence type="ECO:0000313" key="7">
    <source>
        <dbReference type="Proteomes" id="UP000051679"/>
    </source>
</evidence>
<protein>
    <submittedName>
        <fullName evidence="6">Endonuclease III</fullName>
    </submittedName>
</protein>
<keyword evidence="6" id="KW-0255">Endonuclease</keyword>
<dbReference type="SUPFAM" id="SSF48150">
    <property type="entry name" value="DNA-glycosylase"/>
    <property type="match status" value="1"/>
</dbReference>
<evidence type="ECO:0000256" key="4">
    <source>
        <dbReference type="ARBA" id="ARBA00023014"/>
    </source>
</evidence>
<dbReference type="InterPro" id="IPR011257">
    <property type="entry name" value="DNA_glycosylase"/>
</dbReference>
<dbReference type="InterPro" id="IPR003265">
    <property type="entry name" value="HhH-GPD_domain"/>
</dbReference>
<dbReference type="PIRSF" id="PIRSF001435">
    <property type="entry name" value="Nth"/>
    <property type="match status" value="1"/>
</dbReference>
<dbReference type="EMBL" id="AYYO01000019">
    <property type="protein sequence ID" value="KRM55523.1"/>
    <property type="molecule type" value="Genomic_DNA"/>
</dbReference>
<dbReference type="GO" id="GO:0006284">
    <property type="term" value="P:base-excision repair"/>
    <property type="evidence" value="ECO:0007669"/>
    <property type="project" value="InterPro"/>
</dbReference>
<keyword evidence="7" id="KW-1185">Reference proteome</keyword>
<evidence type="ECO:0000256" key="1">
    <source>
        <dbReference type="ARBA" id="ARBA00022485"/>
    </source>
</evidence>
<keyword evidence="1" id="KW-0004">4Fe-4S</keyword>
<dbReference type="Gene3D" id="1.10.340.30">
    <property type="entry name" value="Hypothetical protein, domain 2"/>
    <property type="match status" value="1"/>
</dbReference>